<accession>A0ABD1BP44</accession>
<keyword evidence="4" id="KW-1185">Reference proteome</keyword>
<dbReference type="InterPro" id="IPR003591">
    <property type="entry name" value="Leu-rich_rpt_typical-subtyp"/>
</dbReference>
<evidence type="ECO:0000313" key="3">
    <source>
        <dbReference type="EMBL" id="KAL1218977.1"/>
    </source>
</evidence>
<dbReference type="Gene3D" id="3.80.10.10">
    <property type="entry name" value="Ribonuclease Inhibitor"/>
    <property type="match status" value="4"/>
</dbReference>
<proteinExistence type="predicted"/>
<dbReference type="PANTHER" id="PTHR47186:SF45">
    <property type="entry name" value="DISEASE RESISTANCE RPP13-LIKE PROTEIN 1"/>
    <property type="match status" value="1"/>
</dbReference>
<evidence type="ECO:0000256" key="2">
    <source>
        <dbReference type="ARBA" id="ARBA00022737"/>
    </source>
</evidence>
<dbReference type="PANTHER" id="PTHR47186">
    <property type="entry name" value="LEUCINE-RICH REPEAT-CONTAINING PROTEIN 57"/>
    <property type="match status" value="1"/>
</dbReference>
<dbReference type="InterPro" id="IPR032675">
    <property type="entry name" value="LRR_dom_sf"/>
</dbReference>
<dbReference type="Proteomes" id="UP001558713">
    <property type="component" value="Unassembled WGS sequence"/>
</dbReference>
<keyword evidence="2" id="KW-0677">Repeat</keyword>
<name>A0ABD1BP44_CARAN</name>
<dbReference type="EMBL" id="JBANAX010000193">
    <property type="protein sequence ID" value="KAL1218977.1"/>
    <property type="molecule type" value="Genomic_DNA"/>
</dbReference>
<dbReference type="AlphaFoldDB" id="A0ABD1BP44"/>
<dbReference type="InterPro" id="IPR001611">
    <property type="entry name" value="Leu-rich_rpt"/>
</dbReference>
<reference evidence="3 4" key="1">
    <citation type="submission" date="2024-04" db="EMBL/GenBank/DDBJ databases">
        <title>Genome assembly C_amara_ONT_v2.</title>
        <authorList>
            <person name="Yant L."/>
            <person name="Moore C."/>
            <person name="Slenker M."/>
        </authorList>
    </citation>
    <scope>NUCLEOTIDE SEQUENCE [LARGE SCALE GENOMIC DNA]</scope>
    <source>
        <tissue evidence="3">Leaf</tissue>
    </source>
</reference>
<organism evidence="3 4">
    <name type="scientific">Cardamine amara subsp. amara</name>
    <dbReference type="NCBI Taxonomy" id="228776"/>
    <lineage>
        <taxon>Eukaryota</taxon>
        <taxon>Viridiplantae</taxon>
        <taxon>Streptophyta</taxon>
        <taxon>Embryophyta</taxon>
        <taxon>Tracheophyta</taxon>
        <taxon>Spermatophyta</taxon>
        <taxon>Magnoliopsida</taxon>
        <taxon>eudicotyledons</taxon>
        <taxon>Gunneridae</taxon>
        <taxon>Pentapetalae</taxon>
        <taxon>rosids</taxon>
        <taxon>malvids</taxon>
        <taxon>Brassicales</taxon>
        <taxon>Brassicaceae</taxon>
        <taxon>Cardamineae</taxon>
        <taxon>Cardamine</taxon>
    </lineage>
</organism>
<dbReference type="SMART" id="SM00369">
    <property type="entry name" value="LRR_TYP"/>
    <property type="match status" value="5"/>
</dbReference>
<comment type="caution">
    <text evidence="3">The sequence shown here is derived from an EMBL/GenBank/DDBJ whole genome shotgun (WGS) entry which is preliminary data.</text>
</comment>
<keyword evidence="1" id="KW-0433">Leucine-rich repeat</keyword>
<evidence type="ECO:0000313" key="4">
    <source>
        <dbReference type="Proteomes" id="UP001558713"/>
    </source>
</evidence>
<dbReference type="SUPFAM" id="SSF52047">
    <property type="entry name" value="RNI-like"/>
    <property type="match status" value="1"/>
</dbReference>
<dbReference type="PROSITE" id="PS51450">
    <property type="entry name" value="LRR"/>
    <property type="match status" value="1"/>
</dbReference>
<evidence type="ECO:0000256" key="1">
    <source>
        <dbReference type="ARBA" id="ARBA00022614"/>
    </source>
</evidence>
<gene>
    <name evidence="3" type="ORF">V5N11_020287</name>
</gene>
<sequence length="454" mass="50642">MHCKSLSKIPDTINELIALKELFLNGSAVEELPLNHGSLTCLTDFSAGNCKCLKQVPSSIGGLISLLQLQLDSTPIESLPQEIRNLSFIRKLELMNCESLKFLPKSIVDMDTLHTLHLDGSNIEELPEDFGKLENLVLLGMNKCKMLKRLPNSFGDLKSLHHLFMQETLVAELPENFGNLSNLMVLKMLKKPLFRSSESDTQGTSKEPRFVEVPNSFSNLLLLEELDARSWGISGKIPDVLEKLSSLKILNLGNNYFHSLPSNLVGLSNLIELLLYDCRELKCLPPLPCKLEQLNLANCFSLESVSDLSELAILQDLNLTNCEKVDDIPGLEHLKALKRLYLSGCNSSCSLAVKKRLSKASLKMMRDLSLPGSRIPSWFSQGPVIFSAQPNKELRGVILAVVVALNHETGRDNQLPNVVEVQAQILKFDLKPKMFHTLNLCGVPRTSNDQLHIW</sequence>
<protein>
    <submittedName>
        <fullName evidence="3">Disease resistance protein RPV1</fullName>
    </submittedName>
</protein>